<evidence type="ECO:0000256" key="11">
    <source>
        <dbReference type="ARBA" id="ARBA00023049"/>
    </source>
</evidence>
<dbReference type="Proteomes" id="UP001635816">
    <property type="component" value="Unassembled WGS sequence"/>
</dbReference>
<evidence type="ECO:0000256" key="4">
    <source>
        <dbReference type="ARBA" id="ARBA00022670"/>
    </source>
</evidence>
<dbReference type="PIRSF" id="PIRSF006404">
    <property type="entry name" value="UCP006404_Pept_M50_CBS"/>
    <property type="match status" value="1"/>
</dbReference>
<evidence type="ECO:0000313" key="17">
    <source>
        <dbReference type="EMBL" id="MFN6545099.1"/>
    </source>
</evidence>
<comment type="similarity">
    <text evidence="2 14">Belongs to the peptidase M50B family.</text>
</comment>
<reference evidence="17 18" key="1">
    <citation type="submission" date="2024-12" db="EMBL/GenBank/DDBJ databases">
        <title>The coexistence of Mycolicibacterium septicum and Mycolicibacterium nivoides in clinical samples.</title>
        <authorList>
            <person name="Wang C."/>
            <person name="Feng Y."/>
            <person name="Zong Z."/>
        </authorList>
    </citation>
    <scope>NUCLEOTIDE SEQUENCE [LARGE SCALE GENOMIC DNA]</scope>
    <source>
        <strain evidence="17 18">120309</strain>
    </source>
</reference>
<evidence type="ECO:0000256" key="1">
    <source>
        <dbReference type="ARBA" id="ARBA00004651"/>
    </source>
</evidence>
<feature type="transmembrane region" description="Helical" evidence="14">
    <location>
        <begin position="107"/>
        <end position="129"/>
    </location>
</feature>
<keyword evidence="9 14" id="KW-0862">Zinc</keyword>
<dbReference type="Gene3D" id="3.10.580.10">
    <property type="entry name" value="CBS-domain"/>
    <property type="match status" value="1"/>
</dbReference>
<dbReference type="SMART" id="SM00116">
    <property type="entry name" value="CBS"/>
    <property type="match status" value="2"/>
</dbReference>
<dbReference type="InterPro" id="IPR016483">
    <property type="entry name" value="UCP006404_Pept_M50_CBS"/>
</dbReference>
<evidence type="ECO:0000256" key="8">
    <source>
        <dbReference type="ARBA" id="ARBA00022801"/>
    </source>
</evidence>
<gene>
    <name evidence="17" type="ORF">ACK4CT_18090</name>
</gene>
<comment type="subcellular location">
    <subcellularLocation>
        <location evidence="1 14">Cell membrane</location>
        <topology evidence="1 14">Multi-pass membrane protein</topology>
    </subcellularLocation>
</comment>
<dbReference type="Pfam" id="PF02163">
    <property type="entry name" value="Peptidase_M50"/>
    <property type="match status" value="2"/>
</dbReference>
<evidence type="ECO:0000256" key="9">
    <source>
        <dbReference type="ARBA" id="ARBA00022833"/>
    </source>
</evidence>
<feature type="transmembrane region" description="Helical" evidence="14">
    <location>
        <begin position="12"/>
        <end position="32"/>
    </location>
</feature>
<dbReference type="InterPro" id="IPR000644">
    <property type="entry name" value="CBS_dom"/>
</dbReference>
<keyword evidence="4 14" id="KW-0645">Protease</keyword>
<feature type="transmembrane region" description="Helical" evidence="14">
    <location>
        <begin position="141"/>
        <end position="158"/>
    </location>
</feature>
<dbReference type="SUPFAM" id="SSF54631">
    <property type="entry name" value="CBS-domain pair"/>
    <property type="match status" value="1"/>
</dbReference>
<dbReference type="RefSeq" id="WP_409543914.1">
    <property type="nucleotide sequence ID" value="NZ_JBKBDD010000006.1"/>
</dbReference>
<protein>
    <recommendedName>
        <fullName evidence="14">Zinc metalloprotease</fullName>
    </recommendedName>
</protein>
<keyword evidence="5 14" id="KW-0812">Transmembrane</keyword>
<feature type="domain" description="CBS" evidence="16">
    <location>
        <begin position="250"/>
        <end position="307"/>
    </location>
</feature>
<dbReference type="PROSITE" id="PS51371">
    <property type="entry name" value="CBS"/>
    <property type="match status" value="2"/>
</dbReference>
<evidence type="ECO:0000256" key="10">
    <source>
        <dbReference type="ARBA" id="ARBA00022989"/>
    </source>
</evidence>
<evidence type="ECO:0000313" key="18">
    <source>
        <dbReference type="Proteomes" id="UP001635816"/>
    </source>
</evidence>
<dbReference type="Pfam" id="PF00571">
    <property type="entry name" value="CBS"/>
    <property type="match status" value="2"/>
</dbReference>
<feature type="transmembrane region" description="Helical" evidence="14">
    <location>
        <begin position="44"/>
        <end position="64"/>
    </location>
</feature>
<keyword evidence="18" id="KW-1185">Reference proteome</keyword>
<keyword evidence="10 14" id="KW-1133">Transmembrane helix</keyword>
<dbReference type="InterPro" id="IPR008915">
    <property type="entry name" value="Peptidase_M50"/>
</dbReference>
<keyword evidence="3 14" id="KW-1003">Cell membrane</keyword>
<keyword evidence="6 14" id="KW-0479">Metal-binding</keyword>
<dbReference type="GO" id="GO:0008233">
    <property type="term" value="F:peptidase activity"/>
    <property type="evidence" value="ECO:0007669"/>
    <property type="project" value="UniProtKB-KW"/>
</dbReference>
<evidence type="ECO:0000256" key="6">
    <source>
        <dbReference type="ARBA" id="ARBA00022723"/>
    </source>
</evidence>
<keyword evidence="13 14" id="KW-0472">Membrane</keyword>
<comment type="cofactor">
    <cofactor evidence="14">
        <name>Zn(2+)</name>
        <dbReference type="ChEBI" id="CHEBI:29105"/>
    </cofactor>
    <text evidence="14">Binds 1 zinc ion per subunit.</text>
</comment>
<feature type="domain" description="CBS" evidence="16">
    <location>
        <begin position="314"/>
        <end position="372"/>
    </location>
</feature>
<feature type="transmembrane region" description="Helical" evidence="14">
    <location>
        <begin position="193"/>
        <end position="225"/>
    </location>
</feature>
<evidence type="ECO:0000256" key="13">
    <source>
        <dbReference type="ARBA" id="ARBA00023136"/>
    </source>
</evidence>
<evidence type="ECO:0000256" key="2">
    <source>
        <dbReference type="ARBA" id="ARBA00007931"/>
    </source>
</evidence>
<name>A0ABW9LAV0_9MYCO</name>
<dbReference type="CDD" id="cd06164">
    <property type="entry name" value="S2P-M50_SpoIVFB_CBS"/>
    <property type="match status" value="1"/>
</dbReference>
<organism evidence="17 18">
    <name type="scientific">Mycolicibacterium nivoides</name>
    <dbReference type="NCBI Taxonomy" id="2487344"/>
    <lineage>
        <taxon>Bacteria</taxon>
        <taxon>Bacillati</taxon>
        <taxon>Actinomycetota</taxon>
        <taxon>Actinomycetes</taxon>
        <taxon>Mycobacteriales</taxon>
        <taxon>Mycobacteriaceae</taxon>
        <taxon>Mycolicibacterium</taxon>
    </lineage>
</organism>
<accession>A0ABW9LAV0</accession>
<keyword evidence="7" id="KW-0677">Repeat</keyword>
<evidence type="ECO:0000256" key="3">
    <source>
        <dbReference type="ARBA" id="ARBA00022475"/>
    </source>
</evidence>
<dbReference type="InterPro" id="IPR046342">
    <property type="entry name" value="CBS_dom_sf"/>
</dbReference>
<evidence type="ECO:0000256" key="12">
    <source>
        <dbReference type="ARBA" id="ARBA00023122"/>
    </source>
</evidence>
<dbReference type="GO" id="GO:0006508">
    <property type="term" value="P:proteolysis"/>
    <property type="evidence" value="ECO:0007669"/>
    <property type="project" value="UniProtKB-KW"/>
</dbReference>
<sequence length="382" mass="40303">MGGIPLGRIAGFAVSANWSVLVILWLFTWSLASTLPSAAPGYSAVAYWLAGASGAFILLGSLLAHELTHAAFAKRAGVGVRDVTLWLFGGITRLAGEAATPRAAFRIAVSGPLTSMVLGVVFAAAAYGLRAAEGPRIVVGVGWWLAGINLLLGLFNLLPGAPLDGGRVLKALLWQRHGDAMRAGVGAARAGRVLAVILIVLGLATFLAGAPVGGVWLAFVGWVIFTASRDEELQLVTRHAVAGVRVSDVMTAHPNIAPTDITIDDFIQRYLLGDRHSAYPVADRHGEITGLITLAELRRIAPDRRAVTLVRDAATPLPQVITAEPNEQLTALLERLRSGGSSRALVFDTGQLVGIVTASDLNRLIDVYQLASQRPTHHSPAR</sequence>
<dbReference type="PANTHER" id="PTHR39188:SF3">
    <property type="entry name" value="STAGE IV SPORULATION PROTEIN FB"/>
    <property type="match status" value="1"/>
</dbReference>
<evidence type="ECO:0000256" key="14">
    <source>
        <dbReference type="PIRNR" id="PIRNR006404"/>
    </source>
</evidence>
<evidence type="ECO:0000256" key="15">
    <source>
        <dbReference type="PROSITE-ProRule" id="PRU00703"/>
    </source>
</evidence>
<evidence type="ECO:0000256" key="7">
    <source>
        <dbReference type="ARBA" id="ARBA00022737"/>
    </source>
</evidence>
<keyword evidence="11 14" id="KW-0482">Metalloprotease</keyword>
<keyword evidence="8 14" id="KW-0378">Hydrolase</keyword>
<keyword evidence="12 15" id="KW-0129">CBS domain</keyword>
<evidence type="ECO:0000256" key="5">
    <source>
        <dbReference type="ARBA" id="ARBA00022692"/>
    </source>
</evidence>
<evidence type="ECO:0000259" key="16">
    <source>
        <dbReference type="PROSITE" id="PS51371"/>
    </source>
</evidence>
<comment type="caution">
    <text evidence="17">The sequence shown here is derived from an EMBL/GenBank/DDBJ whole genome shotgun (WGS) entry which is preliminary data.</text>
</comment>
<dbReference type="PANTHER" id="PTHR39188">
    <property type="entry name" value="MEMBRANE-ASSOCIATED ZINC METALLOPROTEASE M50B"/>
    <property type="match status" value="1"/>
</dbReference>
<proteinExistence type="inferred from homology"/>
<dbReference type="EMBL" id="JBKBDD010000006">
    <property type="protein sequence ID" value="MFN6545099.1"/>
    <property type="molecule type" value="Genomic_DNA"/>
</dbReference>